<evidence type="ECO:0000313" key="2">
    <source>
        <dbReference type="EMBL" id="KOG49467.1"/>
    </source>
</evidence>
<dbReference type="PROSITE" id="PS50943">
    <property type="entry name" value="HTH_CROC1"/>
    <property type="match status" value="1"/>
</dbReference>
<organism evidence="2 3">
    <name type="scientific">Streptomyces varsoviensis</name>
    <dbReference type="NCBI Taxonomy" id="67373"/>
    <lineage>
        <taxon>Bacteria</taxon>
        <taxon>Bacillati</taxon>
        <taxon>Actinomycetota</taxon>
        <taxon>Actinomycetes</taxon>
        <taxon>Kitasatosporales</taxon>
        <taxon>Streptomycetaceae</taxon>
        <taxon>Streptomyces</taxon>
    </lineage>
</organism>
<dbReference type="Pfam" id="PF13560">
    <property type="entry name" value="HTH_31"/>
    <property type="match status" value="1"/>
</dbReference>
<dbReference type="SMART" id="SM00530">
    <property type="entry name" value="HTH_XRE"/>
    <property type="match status" value="1"/>
</dbReference>
<comment type="caution">
    <text evidence="2">The sequence shown here is derived from an EMBL/GenBank/DDBJ whole genome shotgun (WGS) entry which is preliminary data.</text>
</comment>
<protein>
    <recommendedName>
        <fullName evidence="1">HTH cro/C1-type domain-containing protein</fullName>
    </recommendedName>
</protein>
<dbReference type="Proteomes" id="UP000037020">
    <property type="component" value="Unassembled WGS sequence"/>
</dbReference>
<feature type="domain" description="HTH cro/C1-type" evidence="1">
    <location>
        <begin position="12"/>
        <end position="66"/>
    </location>
</feature>
<dbReference type="InterPro" id="IPR001387">
    <property type="entry name" value="Cro/C1-type_HTH"/>
</dbReference>
<gene>
    <name evidence="2" type="ORF">ADK38_44945</name>
</gene>
<dbReference type="Gene3D" id="1.10.260.40">
    <property type="entry name" value="lambda repressor-like DNA-binding domains"/>
    <property type="match status" value="1"/>
</dbReference>
<accession>A0ABR5IS21</accession>
<sequence>MSDSTPAAGQNIAVLRKALGWGQGQLARRMGVSASLLRKVEDGTRTATPPTVAAAAKAMKGTTARIYGTPFSDPSEQRVLLDELRATVRRHTLPKEDVPPLDELTANLREANQLRADTRYLELLRRLPKLLGQATAVALTAGGDAQAWGQLADLYGCAYAVAHRLSQAGLADMIVSRQQWAAMQTWNPDAVAGAAWNEAGTYQSAGEYGDGLVIVDRAIVQYEQAHPTDTPEAAISLGSLHLRGVVLASRAKDQNAWAAHNERALALAARFPRDVLRHNLTFGPGNQALYELAAHVELARPDRGF</sequence>
<name>A0ABR5IS21_9ACTN</name>
<dbReference type="CDD" id="cd00093">
    <property type="entry name" value="HTH_XRE"/>
    <property type="match status" value="1"/>
</dbReference>
<dbReference type="InterPro" id="IPR010982">
    <property type="entry name" value="Lambda_DNA-bd_dom_sf"/>
</dbReference>
<dbReference type="SUPFAM" id="SSF47413">
    <property type="entry name" value="lambda repressor-like DNA-binding domains"/>
    <property type="match status" value="1"/>
</dbReference>
<reference evidence="2 3" key="1">
    <citation type="submission" date="2015-07" db="EMBL/GenBank/DDBJ databases">
        <authorList>
            <person name="Ju K.-S."/>
            <person name="Doroghazi J.R."/>
            <person name="Metcalf W.W."/>
        </authorList>
    </citation>
    <scope>NUCLEOTIDE SEQUENCE [LARGE SCALE GENOMIC DNA]</scope>
    <source>
        <strain evidence="2 3">NRRL B-3589</strain>
    </source>
</reference>
<proteinExistence type="predicted"/>
<evidence type="ECO:0000259" key="1">
    <source>
        <dbReference type="PROSITE" id="PS50943"/>
    </source>
</evidence>
<evidence type="ECO:0000313" key="3">
    <source>
        <dbReference type="Proteomes" id="UP000037020"/>
    </source>
</evidence>
<dbReference type="EMBL" id="LGUT01004439">
    <property type="protein sequence ID" value="KOG49467.1"/>
    <property type="molecule type" value="Genomic_DNA"/>
</dbReference>
<dbReference type="RefSeq" id="WP_030876648.1">
    <property type="nucleotide sequence ID" value="NZ_JBIRHZ010000001.1"/>
</dbReference>
<keyword evidence="3" id="KW-1185">Reference proteome</keyword>